<name>A0A9P1DSK8_9DINO</name>
<evidence type="ECO:0000313" key="9">
    <source>
        <dbReference type="Proteomes" id="UP001152797"/>
    </source>
</evidence>
<dbReference type="InterPro" id="IPR013766">
    <property type="entry name" value="Thioredoxin_domain"/>
</dbReference>
<keyword evidence="3" id="KW-1133">Transmembrane helix</keyword>
<comment type="subcellular location">
    <subcellularLocation>
        <location evidence="1">Membrane</location>
        <topology evidence="1">Single-pass membrane protein</topology>
    </subcellularLocation>
</comment>
<reference evidence="7" key="1">
    <citation type="submission" date="2022-10" db="EMBL/GenBank/DDBJ databases">
        <authorList>
            <person name="Chen Y."/>
            <person name="Dougan E. K."/>
            <person name="Chan C."/>
            <person name="Rhodes N."/>
            <person name="Thang M."/>
        </authorList>
    </citation>
    <scope>NUCLEOTIDE SEQUENCE</scope>
</reference>
<dbReference type="PROSITE" id="PS51352">
    <property type="entry name" value="THIOREDOXIN_2"/>
    <property type="match status" value="1"/>
</dbReference>
<dbReference type="AlphaFoldDB" id="A0A9P1DSK8"/>
<feature type="region of interest" description="Disordered" evidence="5">
    <location>
        <begin position="103"/>
        <end position="126"/>
    </location>
</feature>
<proteinExistence type="predicted"/>
<organism evidence="7">
    <name type="scientific">Cladocopium goreaui</name>
    <dbReference type="NCBI Taxonomy" id="2562237"/>
    <lineage>
        <taxon>Eukaryota</taxon>
        <taxon>Sar</taxon>
        <taxon>Alveolata</taxon>
        <taxon>Dinophyceae</taxon>
        <taxon>Suessiales</taxon>
        <taxon>Symbiodiniaceae</taxon>
        <taxon>Cladocopium</taxon>
    </lineage>
</organism>
<evidence type="ECO:0000313" key="8">
    <source>
        <dbReference type="EMBL" id="CAL4802029.1"/>
    </source>
</evidence>
<feature type="domain" description="Thioredoxin" evidence="6">
    <location>
        <begin position="401"/>
        <end position="547"/>
    </location>
</feature>
<reference evidence="8 9" key="2">
    <citation type="submission" date="2024-05" db="EMBL/GenBank/DDBJ databases">
        <authorList>
            <person name="Chen Y."/>
            <person name="Shah S."/>
            <person name="Dougan E. K."/>
            <person name="Thang M."/>
            <person name="Chan C."/>
        </authorList>
    </citation>
    <scope>NUCLEOTIDE SEQUENCE [LARGE SCALE GENOMIC DNA]</scope>
</reference>
<keyword evidence="4" id="KW-0472">Membrane</keyword>
<dbReference type="SUPFAM" id="SSF52833">
    <property type="entry name" value="Thioredoxin-like"/>
    <property type="match status" value="1"/>
</dbReference>
<dbReference type="Pfam" id="PF00085">
    <property type="entry name" value="Thioredoxin"/>
    <property type="match status" value="1"/>
</dbReference>
<keyword evidence="9" id="KW-1185">Reference proteome</keyword>
<sequence>MAEDARNEAASTKNEVESFTAEAKETFFQLAAVGLETASGVPPLILAASAGFLTLVLVLSLGNSKPASVNTPSRATSAPTIVSVKSPPPVVPSTPEIAQAPEAKLTSEPSVPPAPPAPVLKSTPSPWARGFTNSAANTLRSIADGLPGAEQAVEDELPVVQSAFQWASGLNSDNATQKVETDVLPAVGRAAEGAIRLGLQVGASGLEFVGQNLPAANEVLGKVVDTGMPYAQSALHDAAANARRLAAEGISVGDASNPYLQGAASSVPEILKATAGALDATADMAPAVKSAVGYVANAATPVAQAFLSAASDLARDTSEIPASTVEGGVANVIETAKAVAPDVANSAKQALSAAIQVSKAPEVTTGATMERASTCPLVLDQNQSCFKMRFYWIVAAFLPWLVPGKKQKTVVVRLTDGQPDSTKKEKAFTESVNNSRFALVNFNSFRPSCSECQDLETSMKEVAKRFRKTKKKILCASLDGELAVNQKVKEANNVSSLPTLVFYRSGYAISKQEGYQNPATIETWVTGVAGPEVEEFETQAAFDKALKARESQEVVFAAIGGPRLKELLDMVAFKGHKEGWGTKIRYFFWSDGGKGRPFAAVYRGLNEMEHFDASGQVSTETIEEFLKEQYVPTFSQVTAADMSGMFGSGSKGNVFVCFDPANFQAQVKKYTRVFIKAAKKFRGYGFSYFDASDQFSDLISIKCQDFPSVSFKPLRKPFKSYFKSFAHIADTLNEKHIIEFMKESIATHRALGSEL</sequence>
<dbReference type="EMBL" id="CAMXCT020006496">
    <property type="protein sequence ID" value="CAL1168092.1"/>
    <property type="molecule type" value="Genomic_DNA"/>
</dbReference>
<accession>A0A9P1DSK8</accession>
<evidence type="ECO:0000313" key="7">
    <source>
        <dbReference type="EMBL" id="CAI4014717.1"/>
    </source>
</evidence>
<dbReference type="InterPro" id="IPR052250">
    <property type="entry name" value="PDI_TMX3"/>
</dbReference>
<evidence type="ECO:0000256" key="1">
    <source>
        <dbReference type="ARBA" id="ARBA00004167"/>
    </source>
</evidence>
<dbReference type="InterPro" id="IPR036249">
    <property type="entry name" value="Thioredoxin-like_sf"/>
</dbReference>
<dbReference type="PANTHER" id="PTHR46426:SF1">
    <property type="entry name" value="PROTEIN DISULFIDE-ISOMERASE TMX3"/>
    <property type="match status" value="1"/>
</dbReference>
<dbReference type="GO" id="GO:0016020">
    <property type="term" value="C:membrane"/>
    <property type="evidence" value="ECO:0007669"/>
    <property type="project" value="UniProtKB-SubCell"/>
</dbReference>
<dbReference type="Gene3D" id="3.40.30.10">
    <property type="entry name" value="Glutaredoxin"/>
    <property type="match status" value="2"/>
</dbReference>
<dbReference type="EMBL" id="CAMXCT010006496">
    <property type="protein sequence ID" value="CAI4014717.1"/>
    <property type="molecule type" value="Genomic_DNA"/>
</dbReference>
<dbReference type="PANTHER" id="PTHR46426">
    <property type="entry name" value="PROTEIN DISULFIDE-ISOMERASE TMX3"/>
    <property type="match status" value="1"/>
</dbReference>
<dbReference type="CDD" id="cd02961">
    <property type="entry name" value="PDI_a_family"/>
    <property type="match status" value="1"/>
</dbReference>
<comment type="caution">
    <text evidence="7">The sequence shown here is derived from an EMBL/GenBank/DDBJ whole genome shotgun (WGS) entry which is preliminary data.</text>
</comment>
<evidence type="ECO:0000256" key="2">
    <source>
        <dbReference type="ARBA" id="ARBA00022692"/>
    </source>
</evidence>
<evidence type="ECO:0000256" key="5">
    <source>
        <dbReference type="SAM" id="MobiDB-lite"/>
    </source>
</evidence>
<dbReference type="GO" id="GO:0005783">
    <property type="term" value="C:endoplasmic reticulum"/>
    <property type="evidence" value="ECO:0007669"/>
    <property type="project" value="TreeGrafter"/>
</dbReference>
<dbReference type="Proteomes" id="UP001152797">
    <property type="component" value="Unassembled WGS sequence"/>
</dbReference>
<evidence type="ECO:0000256" key="4">
    <source>
        <dbReference type="ARBA" id="ARBA00023136"/>
    </source>
</evidence>
<gene>
    <name evidence="7" type="ORF">C1SCF055_LOCUS39598</name>
</gene>
<evidence type="ECO:0000259" key="6">
    <source>
        <dbReference type="PROSITE" id="PS51352"/>
    </source>
</evidence>
<dbReference type="OrthoDB" id="417909at2759"/>
<evidence type="ECO:0000256" key="3">
    <source>
        <dbReference type="ARBA" id="ARBA00022989"/>
    </source>
</evidence>
<protein>
    <submittedName>
        <fullName evidence="8">Disulfide bond formation protein A</fullName>
    </submittedName>
</protein>
<keyword evidence="2" id="KW-0812">Transmembrane</keyword>
<dbReference type="EMBL" id="CAMXCT030006496">
    <property type="protein sequence ID" value="CAL4802029.1"/>
    <property type="molecule type" value="Genomic_DNA"/>
</dbReference>